<comment type="caution">
    <text evidence="1">The sequence shown here is derived from an EMBL/GenBank/DDBJ whole genome shotgun (WGS) entry which is preliminary data.</text>
</comment>
<organism evidence="1 2">
    <name type="scientific">Vaccinium darrowii</name>
    <dbReference type="NCBI Taxonomy" id="229202"/>
    <lineage>
        <taxon>Eukaryota</taxon>
        <taxon>Viridiplantae</taxon>
        <taxon>Streptophyta</taxon>
        <taxon>Embryophyta</taxon>
        <taxon>Tracheophyta</taxon>
        <taxon>Spermatophyta</taxon>
        <taxon>Magnoliopsida</taxon>
        <taxon>eudicotyledons</taxon>
        <taxon>Gunneridae</taxon>
        <taxon>Pentapetalae</taxon>
        <taxon>asterids</taxon>
        <taxon>Ericales</taxon>
        <taxon>Ericaceae</taxon>
        <taxon>Vaccinioideae</taxon>
        <taxon>Vaccinieae</taxon>
        <taxon>Vaccinium</taxon>
    </lineage>
</organism>
<reference evidence="1 2" key="1">
    <citation type="journal article" date="2021" name="Hortic Res">
        <title>High-quality reference genome and annotation aids understanding of berry development for evergreen blueberry (Vaccinium darrowii).</title>
        <authorList>
            <person name="Yu J."/>
            <person name="Hulse-Kemp A.M."/>
            <person name="Babiker E."/>
            <person name="Staton M."/>
        </authorList>
    </citation>
    <scope>NUCLEOTIDE SEQUENCE [LARGE SCALE GENOMIC DNA]</scope>
    <source>
        <strain evidence="2">cv. NJ 8807/NJ 8810</strain>
        <tissue evidence="1">Young leaf</tissue>
    </source>
</reference>
<accession>A0ACB7ZAJ7</accession>
<gene>
    <name evidence="1" type="ORF">Vadar_010393</name>
</gene>
<evidence type="ECO:0000313" key="2">
    <source>
        <dbReference type="Proteomes" id="UP000828048"/>
    </source>
</evidence>
<evidence type="ECO:0000313" key="1">
    <source>
        <dbReference type="EMBL" id="KAH7862859.1"/>
    </source>
</evidence>
<keyword evidence="2" id="KW-1185">Reference proteome</keyword>
<protein>
    <submittedName>
        <fullName evidence="1">Uncharacterized protein</fullName>
    </submittedName>
</protein>
<sequence>MRPYRKTLNGQFVKEGEDVLFCGFDEPLYDEETGKRYPRFEIFFGHQLSNSEDEPNEVLILETSNEDWAKNLEQAKLGFLFDQGFDPMSMDDILEEEIGSTQPGDDGAVENGDANAKSQHKRANQSMVWDHFHIITEKDDPNPRAACNYCTADYACHTTKNGTSAMRSHLTY</sequence>
<proteinExistence type="predicted"/>
<name>A0ACB7ZAJ7_9ERIC</name>
<dbReference type="EMBL" id="CM037162">
    <property type="protein sequence ID" value="KAH7862859.1"/>
    <property type="molecule type" value="Genomic_DNA"/>
</dbReference>
<dbReference type="Proteomes" id="UP000828048">
    <property type="component" value="Chromosome 12"/>
</dbReference>